<evidence type="ECO:0000256" key="3">
    <source>
        <dbReference type="ARBA" id="ARBA00022737"/>
    </source>
</evidence>
<comment type="subcellular location">
    <subcellularLocation>
        <location evidence="1">Nucleus</location>
    </subcellularLocation>
</comment>
<protein>
    <recommendedName>
        <fullName evidence="10">C2H2-type domain-containing protein</fullName>
    </recommendedName>
</protein>
<dbReference type="EMBL" id="OU896713">
    <property type="protein sequence ID" value="CAG9823292.1"/>
    <property type="molecule type" value="Genomic_DNA"/>
</dbReference>
<dbReference type="Pfam" id="PF00096">
    <property type="entry name" value="zf-C2H2"/>
    <property type="match status" value="2"/>
</dbReference>
<evidence type="ECO:0000256" key="9">
    <source>
        <dbReference type="SAM" id="MobiDB-lite"/>
    </source>
</evidence>
<organism evidence="11 12">
    <name type="scientific">Phaedon cochleariae</name>
    <name type="common">Mustard beetle</name>
    <dbReference type="NCBI Taxonomy" id="80249"/>
    <lineage>
        <taxon>Eukaryota</taxon>
        <taxon>Metazoa</taxon>
        <taxon>Ecdysozoa</taxon>
        <taxon>Arthropoda</taxon>
        <taxon>Hexapoda</taxon>
        <taxon>Insecta</taxon>
        <taxon>Pterygota</taxon>
        <taxon>Neoptera</taxon>
        <taxon>Endopterygota</taxon>
        <taxon>Coleoptera</taxon>
        <taxon>Polyphaga</taxon>
        <taxon>Cucujiformia</taxon>
        <taxon>Chrysomeloidea</taxon>
        <taxon>Chrysomelidae</taxon>
        <taxon>Chrysomelinae</taxon>
        <taxon>Chrysomelini</taxon>
        <taxon>Phaedon</taxon>
    </lineage>
</organism>
<evidence type="ECO:0000256" key="4">
    <source>
        <dbReference type="ARBA" id="ARBA00022771"/>
    </source>
</evidence>
<feature type="domain" description="C2H2-type" evidence="10">
    <location>
        <begin position="254"/>
        <end position="281"/>
    </location>
</feature>
<dbReference type="GO" id="GO:0008270">
    <property type="term" value="F:zinc ion binding"/>
    <property type="evidence" value="ECO:0007669"/>
    <property type="project" value="UniProtKB-KW"/>
</dbReference>
<dbReference type="PANTHER" id="PTHR24404">
    <property type="entry name" value="ZINC FINGER PROTEIN"/>
    <property type="match status" value="1"/>
</dbReference>
<dbReference type="SUPFAM" id="SSF57667">
    <property type="entry name" value="beta-beta-alpha zinc fingers"/>
    <property type="match status" value="1"/>
</dbReference>
<evidence type="ECO:0000256" key="6">
    <source>
        <dbReference type="ARBA" id="ARBA00023125"/>
    </source>
</evidence>
<evidence type="ECO:0000256" key="2">
    <source>
        <dbReference type="ARBA" id="ARBA00022723"/>
    </source>
</evidence>
<reference evidence="11" key="1">
    <citation type="submission" date="2022-01" db="EMBL/GenBank/DDBJ databases">
        <authorList>
            <person name="King R."/>
        </authorList>
    </citation>
    <scope>NUCLEOTIDE SEQUENCE</scope>
</reference>
<dbReference type="PROSITE" id="PS00028">
    <property type="entry name" value="ZINC_FINGER_C2H2_1"/>
    <property type="match status" value="2"/>
</dbReference>
<evidence type="ECO:0000259" key="10">
    <source>
        <dbReference type="PROSITE" id="PS50157"/>
    </source>
</evidence>
<gene>
    <name evidence="11" type="ORF">PHAECO_LOCUS11431</name>
</gene>
<feature type="compositionally biased region" description="Polar residues" evidence="9">
    <location>
        <begin position="64"/>
        <end position="73"/>
    </location>
</feature>
<reference evidence="11" key="2">
    <citation type="submission" date="2022-10" db="EMBL/GenBank/DDBJ databases">
        <authorList>
            <consortium name="ENA_rothamsted_submissions"/>
            <consortium name="culmorum"/>
            <person name="King R."/>
        </authorList>
    </citation>
    <scope>NUCLEOTIDE SEQUENCE</scope>
</reference>
<keyword evidence="2" id="KW-0479">Metal-binding</keyword>
<name>A0A9N9SI65_PHACE</name>
<dbReference type="AlphaFoldDB" id="A0A9N9SI65"/>
<keyword evidence="6" id="KW-0238">DNA-binding</keyword>
<evidence type="ECO:0000313" key="12">
    <source>
        <dbReference type="Proteomes" id="UP001153737"/>
    </source>
</evidence>
<dbReference type="SMART" id="SM00355">
    <property type="entry name" value="ZnF_C2H2"/>
    <property type="match status" value="3"/>
</dbReference>
<keyword evidence="3" id="KW-0677">Repeat</keyword>
<feature type="region of interest" description="Disordered" evidence="9">
    <location>
        <begin position="64"/>
        <end position="89"/>
    </location>
</feature>
<evidence type="ECO:0000256" key="5">
    <source>
        <dbReference type="ARBA" id="ARBA00022833"/>
    </source>
</evidence>
<keyword evidence="4 8" id="KW-0863">Zinc-finger</keyword>
<dbReference type="InterPro" id="IPR036236">
    <property type="entry name" value="Znf_C2H2_sf"/>
</dbReference>
<dbReference type="OrthoDB" id="6077919at2759"/>
<dbReference type="InterPro" id="IPR050589">
    <property type="entry name" value="Ikaros_C2H2-ZF"/>
</dbReference>
<accession>A0A9N9SI65</accession>
<dbReference type="InterPro" id="IPR013087">
    <property type="entry name" value="Znf_C2H2_type"/>
</dbReference>
<dbReference type="GO" id="GO:0006357">
    <property type="term" value="P:regulation of transcription by RNA polymerase II"/>
    <property type="evidence" value="ECO:0007669"/>
    <property type="project" value="TreeGrafter"/>
</dbReference>
<dbReference type="PROSITE" id="PS50157">
    <property type="entry name" value="ZINC_FINGER_C2H2_2"/>
    <property type="match status" value="2"/>
</dbReference>
<evidence type="ECO:0000256" key="8">
    <source>
        <dbReference type="PROSITE-ProRule" id="PRU00042"/>
    </source>
</evidence>
<dbReference type="GO" id="GO:0000978">
    <property type="term" value="F:RNA polymerase II cis-regulatory region sequence-specific DNA binding"/>
    <property type="evidence" value="ECO:0007669"/>
    <property type="project" value="TreeGrafter"/>
</dbReference>
<feature type="region of interest" description="Disordered" evidence="9">
    <location>
        <begin position="130"/>
        <end position="181"/>
    </location>
</feature>
<feature type="compositionally biased region" description="Acidic residues" evidence="9">
    <location>
        <begin position="19"/>
        <end position="31"/>
    </location>
</feature>
<proteinExistence type="predicted"/>
<evidence type="ECO:0000256" key="1">
    <source>
        <dbReference type="ARBA" id="ARBA00004123"/>
    </source>
</evidence>
<evidence type="ECO:0000256" key="7">
    <source>
        <dbReference type="ARBA" id="ARBA00023242"/>
    </source>
</evidence>
<evidence type="ECO:0000313" key="11">
    <source>
        <dbReference type="EMBL" id="CAG9823292.1"/>
    </source>
</evidence>
<dbReference type="PANTHER" id="PTHR24404:SF114">
    <property type="entry name" value="KLUMPFUSS, ISOFORM B-RELATED"/>
    <property type="match status" value="1"/>
</dbReference>
<dbReference type="Proteomes" id="UP001153737">
    <property type="component" value="Chromosome 7"/>
</dbReference>
<feature type="region of interest" description="Disordered" evidence="9">
    <location>
        <begin position="1"/>
        <end position="37"/>
    </location>
</feature>
<keyword evidence="12" id="KW-1185">Reference proteome</keyword>
<feature type="domain" description="C2H2-type" evidence="10">
    <location>
        <begin position="285"/>
        <end position="313"/>
    </location>
</feature>
<sequence>MNMLKLESSNGPQIKELPDMIESDNDNEFEDELRSKNEKGFLTQEVKVEMDIDENHWNTIKIETNSEPCQTSPCKREPLGGYPDQEFEELEDPGMIDGNVLKTETLPNDEDFTEGISDLLENDKTTKDISDIEESEQHVSQNKVESSGRMLRSQTSTRRRKDMNDSSSSKGKKLKEKVELKEKPAEDPPLCKVHYVDRHTSKCKVCGNIILNKAHLAKEDYNLKEKAFVCEICGEYVLESLLSKHQKLHPITHFDCAFCEETFTFKSELMKHYDKHIKKKPELSFQCEYCGKKFPQEYKLKRHTVRKHSSLSSMKTC</sequence>
<keyword evidence="5" id="KW-0862">Zinc</keyword>
<dbReference type="Gene3D" id="3.30.160.60">
    <property type="entry name" value="Classic Zinc Finger"/>
    <property type="match status" value="2"/>
</dbReference>
<dbReference type="GO" id="GO:0003700">
    <property type="term" value="F:DNA-binding transcription factor activity"/>
    <property type="evidence" value="ECO:0007669"/>
    <property type="project" value="TreeGrafter"/>
</dbReference>
<keyword evidence="7" id="KW-0539">Nucleus</keyword>
<dbReference type="GO" id="GO:0005634">
    <property type="term" value="C:nucleus"/>
    <property type="evidence" value="ECO:0007669"/>
    <property type="project" value="UniProtKB-SubCell"/>
</dbReference>